<sequence>MPHSSPRKKSARVNLRALALALAFFAIASATFFPARRVRAIVIATPPPLRPIAAALARPRATSNSLFFTLDDPLSSVTSQRGEVVLAHLTYPLVVDGITLAPAGSPERVRVLNVRAASSGDTYGYVDIFFEPFLLADGLRLPLVAPSSRLTVHSTIGHESTVGVEDTVANILFPPHVLYQVFRRGRNINLGKGTQIRAQEGAQIAIADGKAFIATPPPLPILSATPATAFTPIPLMTPAHPRVPRAKAGARAPSPSPSPSPSPTASPAATTSPA</sequence>
<feature type="region of interest" description="Disordered" evidence="1">
    <location>
        <begin position="238"/>
        <end position="274"/>
    </location>
</feature>
<feature type="compositionally biased region" description="Pro residues" evidence="1">
    <location>
        <begin position="254"/>
        <end position="264"/>
    </location>
</feature>
<gene>
    <name evidence="2" type="ORF">CARN1_1357</name>
</gene>
<dbReference type="AlphaFoldDB" id="E6PFV3"/>
<comment type="caution">
    <text evidence="2">The sequence shown here is derived from an EMBL/GenBank/DDBJ whole genome shotgun (WGS) entry which is preliminary data.</text>
</comment>
<protein>
    <submittedName>
        <fullName evidence="2">Uncharacterized protein</fullName>
    </submittedName>
</protein>
<name>E6PFV3_9ZZZZ</name>
<reference evidence="2" key="1">
    <citation type="submission" date="2009-10" db="EMBL/GenBank/DDBJ databases">
        <title>Diversity of trophic interactions inside an arsenic-rich microbial ecosystem.</title>
        <authorList>
            <person name="Bertin P.N."/>
            <person name="Heinrich-Salmeron A."/>
            <person name="Pelletier E."/>
            <person name="Goulhen-Chollet F."/>
            <person name="Arsene-Ploetze F."/>
            <person name="Gallien S."/>
            <person name="Calteau A."/>
            <person name="Vallenet D."/>
            <person name="Casiot C."/>
            <person name="Chane-Woon-Ming B."/>
            <person name="Giloteaux L."/>
            <person name="Barakat M."/>
            <person name="Bonnefoy V."/>
            <person name="Bruneel O."/>
            <person name="Chandler M."/>
            <person name="Cleiss J."/>
            <person name="Duran R."/>
            <person name="Elbaz-Poulichet F."/>
            <person name="Fonknechten N."/>
            <person name="Lauga B."/>
            <person name="Mornico D."/>
            <person name="Ortet P."/>
            <person name="Schaeffer C."/>
            <person name="Siguier P."/>
            <person name="Alexander Thil Smith A."/>
            <person name="Van Dorsselaer A."/>
            <person name="Weissenbach J."/>
            <person name="Medigue C."/>
            <person name="Le Paslier D."/>
        </authorList>
    </citation>
    <scope>NUCLEOTIDE SEQUENCE</scope>
</reference>
<evidence type="ECO:0000256" key="1">
    <source>
        <dbReference type="SAM" id="MobiDB-lite"/>
    </source>
</evidence>
<proteinExistence type="predicted"/>
<evidence type="ECO:0000313" key="2">
    <source>
        <dbReference type="EMBL" id="CBH75340.1"/>
    </source>
</evidence>
<accession>E6PFV3</accession>
<organism evidence="2">
    <name type="scientific">mine drainage metagenome</name>
    <dbReference type="NCBI Taxonomy" id="410659"/>
    <lineage>
        <taxon>unclassified sequences</taxon>
        <taxon>metagenomes</taxon>
        <taxon>ecological metagenomes</taxon>
    </lineage>
</organism>
<dbReference type="EMBL" id="CABL01000008">
    <property type="protein sequence ID" value="CBH75340.1"/>
    <property type="molecule type" value="Genomic_DNA"/>
</dbReference>
<feature type="compositionally biased region" description="Low complexity" evidence="1">
    <location>
        <begin position="265"/>
        <end position="274"/>
    </location>
</feature>